<comment type="caution">
    <text evidence="2">The sequence shown here is derived from an EMBL/GenBank/DDBJ whole genome shotgun (WGS) entry which is preliminary data.</text>
</comment>
<keyword evidence="3" id="KW-1185">Reference proteome</keyword>
<gene>
    <name evidence="2" type="ORF">SPBR_09204</name>
</gene>
<sequence>MLTRLQALTKENPILDTSGIPRGTNTVSEGVAPDDWVEWADFTYENLTAIFSTRLGRRGSGVLYTPDIPDGGPQSYDTGTGYFPPSTEYATDRAESYLPADSTGMVDENVSGDHSGGDDGSERNESEGRDDGNDGNDDDDDSESILLHDMSQLDASLGGHTDATSTHPQMPVYVQATHEKSHAGPSRWSEAHVDNQVPGGPSIVASSRSDAGTAAARAQSTVSDDRRRIPVTIQKHFMGRGLYYVDTRNRKQDTSASKWKKVKGGYELHTKKNIYFTEHF</sequence>
<dbReference type="Proteomes" id="UP000031575">
    <property type="component" value="Unassembled WGS sequence"/>
</dbReference>
<evidence type="ECO:0000256" key="1">
    <source>
        <dbReference type="SAM" id="MobiDB-lite"/>
    </source>
</evidence>
<dbReference type="RefSeq" id="XP_040621849.1">
    <property type="nucleotide sequence ID" value="XM_040767330.1"/>
</dbReference>
<dbReference type="VEuPathDB" id="FungiDB:SPBR_09204"/>
<feature type="compositionally biased region" description="Basic and acidic residues" evidence="1">
    <location>
        <begin position="115"/>
        <end position="132"/>
    </location>
</feature>
<evidence type="ECO:0000313" key="2">
    <source>
        <dbReference type="EMBL" id="KIH93839.1"/>
    </source>
</evidence>
<protein>
    <submittedName>
        <fullName evidence="2">Uncharacterized protein</fullName>
    </submittedName>
</protein>
<dbReference type="GeneID" id="63682251"/>
<proteinExistence type="predicted"/>
<dbReference type="AlphaFoldDB" id="A0A0C2F4K7"/>
<feature type="compositionally biased region" description="Acidic residues" evidence="1">
    <location>
        <begin position="133"/>
        <end position="143"/>
    </location>
</feature>
<organism evidence="2 3">
    <name type="scientific">Sporothrix brasiliensis 5110</name>
    <dbReference type="NCBI Taxonomy" id="1398154"/>
    <lineage>
        <taxon>Eukaryota</taxon>
        <taxon>Fungi</taxon>
        <taxon>Dikarya</taxon>
        <taxon>Ascomycota</taxon>
        <taxon>Pezizomycotina</taxon>
        <taxon>Sordariomycetes</taxon>
        <taxon>Sordariomycetidae</taxon>
        <taxon>Ophiostomatales</taxon>
        <taxon>Ophiostomataceae</taxon>
        <taxon>Sporothrix</taxon>
    </lineage>
</organism>
<dbReference type="OrthoDB" id="4367324at2759"/>
<feature type="region of interest" description="Disordered" evidence="1">
    <location>
        <begin position="66"/>
        <end position="89"/>
    </location>
</feature>
<evidence type="ECO:0000313" key="3">
    <source>
        <dbReference type="Proteomes" id="UP000031575"/>
    </source>
</evidence>
<dbReference type="HOGENOM" id="CLU_994571_0_0_1"/>
<dbReference type="EMBL" id="AWTV01000004">
    <property type="protein sequence ID" value="KIH93839.1"/>
    <property type="molecule type" value="Genomic_DNA"/>
</dbReference>
<name>A0A0C2F4K7_9PEZI</name>
<feature type="region of interest" description="Disordered" evidence="1">
    <location>
        <begin position="102"/>
        <end position="143"/>
    </location>
</feature>
<reference evidence="2 3" key="1">
    <citation type="journal article" date="2014" name="BMC Genomics">
        <title>Comparative genomics of the major fungal agents of human and animal Sporotrichosis: Sporothrix schenckii and Sporothrix brasiliensis.</title>
        <authorList>
            <person name="Teixeira M.M."/>
            <person name="de Almeida L.G."/>
            <person name="Kubitschek-Barreira P."/>
            <person name="Alves F.L."/>
            <person name="Kioshima E.S."/>
            <person name="Abadio A.K."/>
            <person name="Fernandes L."/>
            <person name="Derengowski L.S."/>
            <person name="Ferreira K.S."/>
            <person name="Souza R.C."/>
            <person name="Ruiz J.C."/>
            <person name="de Andrade N.C."/>
            <person name="Paes H.C."/>
            <person name="Nicola A.M."/>
            <person name="Albuquerque P."/>
            <person name="Gerber A.L."/>
            <person name="Martins V.P."/>
            <person name="Peconick L.D."/>
            <person name="Neto A.V."/>
            <person name="Chaucanez C.B."/>
            <person name="Silva P.A."/>
            <person name="Cunha O.L."/>
            <person name="de Oliveira F.F."/>
            <person name="dos Santos T.C."/>
            <person name="Barros A.L."/>
            <person name="Soares M.A."/>
            <person name="de Oliveira L.M."/>
            <person name="Marini M.M."/>
            <person name="Villalobos-Duno H."/>
            <person name="Cunha M.M."/>
            <person name="de Hoog S."/>
            <person name="da Silveira J.F."/>
            <person name="Henrissat B."/>
            <person name="Nino-Vega G.A."/>
            <person name="Cisalpino P.S."/>
            <person name="Mora-Montes H.M."/>
            <person name="Almeida S.R."/>
            <person name="Stajich J.E."/>
            <person name="Lopes-Bezerra L.M."/>
            <person name="Vasconcelos A.T."/>
            <person name="Felipe M.S."/>
        </authorList>
    </citation>
    <scope>NUCLEOTIDE SEQUENCE [LARGE SCALE GENOMIC DNA]</scope>
    <source>
        <strain evidence="2 3">5110</strain>
    </source>
</reference>
<accession>A0A0C2F4K7</accession>